<reference evidence="3 4" key="1">
    <citation type="submission" date="2022-01" db="EMBL/GenBank/DDBJ databases">
        <title>Paraglaciecola sp. G1-23.</title>
        <authorList>
            <person name="Jin M.S."/>
            <person name="Han D.M."/>
            <person name="Kim H.M."/>
            <person name="Jeon C.O."/>
        </authorList>
    </citation>
    <scope>NUCLEOTIDE SEQUENCE [LARGE SCALE GENOMIC DNA]</scope>
    <source>
        <strain evidence="3 4">G1-23</strain>
    </source>
</reference>
<evidence type="ECO:0000256" key="1">
    <source>
        <dbReference type="ARBA" id="ARBA00023235"/>
    </source>
</evidence>
<dbReference type="InterPro" id="IPR013022">
    <property type="entry name" value="Xyl_isomerase-like_TIM-brl"/>
</dbReference>
<keyword evidence="1 3" id="KW-0413">Isomerase</keyword>
<gene>
    <name evidence="3" type="ORF">L0668_00275</name>
</gene>
<name>A0ABS9D248_9ALTE</name>
<feature type="domain" description="Xylose isomerase-like TIM barrel" evidence="2">
    <location>
        <begin position="23"/>
        <end position="245"/>
    </location>
</feature>
<comment type="caution">
    <text evidence="3">The sequence shown here is derived from an EMBL/GenBank/DDBJ whole genome shotgun (WGS) entry which is preliminary data.</text>
</comment>
<dbReference type="Proteomes" id="UP001521137">
    <property type="component" value="Unassembled WGS sequence"/>
</dbReference>
<dbReference type="EMBL" id="JAKGAS010000001">
    <property type="protein sequence ID" value="MCF2946530.1"/>
    <property type="molecule type" value="Genomic_DNA"/>
</dbReference>
<dbReference type="Gene3D" id="3.20.20.150">
    <property type="entry name" value="Divalent-metal-dependent TIM barrel enzymes"/>
    <property type="match status" value="1"/>
</dbReference>
<protein>
    <submittedName>
        <fullName evidence="3">Sugar phosphate isomerase/epimerase</fullName>
    </submittedName>
</protein>
<dbReference type="PANTHER" id="PTHR43489:SF7">
    <property type="entry name" value="3-DEHYDRO-D-GULOSIDE 4-EPIMERASE-RELATED"/>
    <property type="match status" value="1"/>
</dbReference>
<dbReference type="InterPro" id="IPR050417">
    <property type="entry name" value="Sugar_Epim/Isomerase"/>
</dbReference>
<keyword evidence="4" id="KW-1185">Reference proteome</keyword>
<proteinExistence type="predicted"/>
<evidence type="ECO:0000313" key="4">
    <source>
        <dbReference type="Proteomes" id="UP001521137"/>
    </source>
</evidence>
<dbReference type="InterPro" id="IPR036237">
    <property type="entry name" value="Xyl_isomerase-like_sf"/>
</dbReference>
<evidence type="ECO:0000313" key="3">
    <source>
        <dbReference type="EMBL" id="MCF2946530.1"/>
    </source>
</evidence>
<organism evidence="3 4">
    <name type="scientific">Paraglaciecola algarum</name>
    <dbReference type="NCBI Taxonomy" id="3050085"/>
    <lineage>
        <taxon>Bacteria</taxon>
        <taxon>Pseudomonadati</taxon>
        <taxon>Pseudomonadota</taxon>
        <taxon>Gammaproteobacteria</taxon>
        <taxon>Alteromonadales</taxon>
        <taxon>Alteromonadaceae</taxon>
        <taxon>Paraglaciecola</taxon>
    </lineage>
</organism>
<dbReference type="PANTHER" id="PTHR43489">
    <property type="entry name" value="ISOMERASE"/>
    <property type="match status" value="1"/>
</dbReference>
<dbReference type="Pfam" id="PF01261">
    <property type="entry name" value="AP_endonuc_2"/>
    <property type="match status" value="1"/>
</dbReference>
<dbReference type="GO" id="GO:0016853">
    <property type="term" value="F:isomerase activity"/>
    <property type="evidence" value="ECO:0007669"/>
    <property type="project" value="UniProtKB-KW"/>
</dbReference>
<sequence>MKIGINFLLWTTHVEEKHFHLFSILKKAGFDGVEIPLTMGNTKHYQKIKQVLDSEGLACTTTSNGSPDKNLISPNSTIRQAGLDHLKWAIDCNEALGSNILGGPIHSSPGVFTGMPASVKEQDWCIENLQIASSYAEQAQVTLCLEFLNRFECYLMNTVSQAKQIVDAVKSPFIGIHYDTHHAHIEESNLTTAIRAAGDSIKHVHFSESHRGMLGQGLVDWQTNVQGLKSINYDGWITIEAFTNKVPGLASALHITRPLIENELECALSGAQFIHALFK</sequence>
<dbReference type="RefSeq" id="WP_235310061.1">
    <property type="nucleotide sequence ID" value="NZ_JAKGAS010000001.1"/>
</dbReference>
<accession>A0ABS9D248</accession>
<dbReference type="SUPFAM" id="SSF51658">
    <property type="entry name" value="Xylose isomerase-like"/>
    <property type="match status" value="1"/>
</dbReference>
<evidence type="ECO:0000259" key="2">
    <source>
        <dbReference type="Pfam" id="PF01261"/>
    </source>
</evidence>